<name>A0A162MD15_9HYPO</name>
<keyword evidence="3" id="KW-1185">Reference proteome</keyword>
<dbReference type="Proteomes" id="UP000076874">
    <property type="component" value="Unassembled WGS sequence"/>
</dbReference>
<evidence type="ECO:0000313" key="3">
    <source>
        <dbReference type="Proteomes" id="UP000076874"/>
    </source>
</evidence>
<evidence type="ECO:0000313" key="2">
    <source>
        <dbReference type="EMBL" id="OAA54380.1"/>
    </source>
</evidence>
<evidence type="ECO:0000259" key="1">
    <source>
        <dbReference type="Pfam" id="PF13391"/>
    </source>
</evidence>
<proteinExistence type="predicted"/>
<feature type="domain" description="HNH nuclease" evidence="1">
    <location>
        <begin position="219"/>
        <end position="288"/>
    </location>
</feature>
<reference evidence="2 3" key="1">
    <citation type="journal article" date="2016" name="Genome Biol. Evol.">
        <title>Divergent and convergent evolution of fungal pathogenicity.</title>
        <authorList>
            <person name="Shang Y."/>
            <person name="Xiao G."/>
            <person name="Zheng P."/>
            <person name="Cen K."/>
            <person name="Zhan S."/>
            <person name="Wang C."/>
        </authorList>
    </citation>
    <scope>NUCLEOTIDE SEQUENCE [LARGE SCALE GENOMIC DNA]</scope>
    <source>
        <strain evidence="2 3">RCEF 264</strain>
    </source>
</reference>
<organism evidence="2 3">
    <name type="scientific">Niveomyces insectorum RCEF 264</name>
    <dbReference type="NCBI Taxonomy" id="1081102"/>
    <lineage>
        <taxon>Eukaryota</taxon>
        <taxon>Fungi</taxon>
        <taxon>Dikarya</taxon>
        <taxon>Ascomycota</taxon>
        <taxon>Pezizomycotina</taxon>
        <taxon>Sordariomycetes</taxon>
        <taxon>Hypocreomycetidae</taxon>
        <taxon>Hypocreales</taxon>
        <taxon>Cordycipitaceae</taxon>
        <taxon>Niveomyces</taxon>
    </lineage>
</organism>
<comment type="caution">
    <text evidence="2">The sequence shown here is derived from an EMBL/GenBank/DDBJ whole genome shotgun (WGS) entry which is preliminary data.</text>
</comment>
<dbReference type="STRING" id="1081102.A0A162MD15"/>
<protein>
    <recommendedName>
        <fullName evidence="1">HNH nuclease domain-containing protein</fullName>
    </recommendedName>
</protein>
<dbReference type="EMBL" id="AZHD01000024">
    <property type="protein sequence ID" value="OAA54380.1"/>
    <property type="molecule type" value="Genomic_DNA"/>
</dbReference>
<dbReference type="AlphaFoldDB" id="A0A162MD15"/>
<dbReference type="InterPro" id="IPR003615">
    <property type="entry name" value="HNH_nuc"/>
</dbReference>
<dbReference type="OrthoDB" id="2104739at2759"/>
<gene>
    <name evidence="2" type="ORF">SPI_08999</name>
</gene>
<sequence length="395" mass="43585">MAGPSHHRHQASLEDVLDFSSITPTPLLATERAGAQRTFYHIVDHFRALEVNTGPGATPSRYSQALLIRCTYEQAISQVSKDIYLRAFFQALSLGLSTPTTALRLDELATPFVDFAEYLMNSFFLPMRASTGQTPQPSPAAHSAVMQAVGGGVAGQGFVGTTERLAALRGMCLVRDRHRCVITRRFSAVEYSNRYRATGDNARDDDGVLFSQQTSLRFEQLEVAHILPHSLMKANDNKELDKSREAALSILNMFDYGVAHIIDGVEIDRPINAMTLSVHLHYTFGRFETFLTPVPNEKNMYRIESFMPPMLAAQSGIPVTRTLFVTDTHTIDPPSPRLLAVHRAIAQILHLSGAGGYIDHVLRDMETCLVRADGSSELGLLVGLRLGGWVAGRVY</sequence>
<accession>A0A162MD15</accession>
<dbReference type="Pfam" id="PF13391">
    <property type="entry name" value="HNH_2"/>
    <property type="match status" value="1"/>
</dbReference>